<gene>
    <name evidence="6" type="ORF">DPQ33_18535</name>
</gene>
<accession>A0A7M3M9P2</accession>
<sequence length="148" mass="16913">RAARPGLDKLFEVLREGDTLVVWRLDRLGRSLKHLIELVSELEERGIGFRSLQEAIDTTTPGGKLVFHIFSALAEFERNIIQERTRAGLEAARARGRKGGRPKKLSPQKRELALKLYHEKEKTVAEICELVGVSKPTLYDYLKDEKFK</sequence>
<dbReference type="GO" id="GO:0000150">
    <property type="term" value="F:DNA strand exchange activity"/>
    <property type="evidence" value="ECO:0007669"/>
    <property type="project" value="InterPro"/>
</dbReference>
<protein>
    <submittedName>
        <fullName evidence="6">Transposon DNA-invertase</fullName>
    </submittedName>
</protein>
<keyword evidence="3" id="KW-0238">DNA-binding</keyword>
<evidence type="ECO:0000313" key="7">
    <source>
        <dbReference type="Proteomes" id="UP000448292"/>
    </source>
</evidence>
<reference evidence="6 7" key="1">
    <citation type="submission" date="2018-06" db="EMBL/GenBank/DDBJ databases">
        <title>Complete genome of Desulfovibrio indonesiensis P37SLT.</title>
        <authorList>
            <person name="Crispim J.S."/>
            <person name="Vidigal P.M.P."/>
            <person name="Silva L.C.F."/>
            <person name="Laguardia C.N."/>
            <person name="Araujo L.C."/>
            <person name="Dias R.S."/>
            <person name="Sousa M.P."/>
            <person name="Paula S.O."/>
            <person name="Silva C."/>
        </authorList>
    </citation>
    <scope>NUCLEOTIDE SEQUENCE [LARGE SCALE GENOMIC DNA]</scope>
    <source>
        <strain evidence="6 7">P37SLT</strain>
    </source>
</reference>
<comment type="similarity">
    <text evidence="1">Belongs to the site-specific recombinase resolvase family.</text>
</comment>
<dbReference type="PROSITE" id="PS00398">
    <property type="entry name" value="RECOMBINASES_2"/>
    <property type="match status" value="1"/>
</dbReference>
<dbReference type="GO" id="GO:0003677">
    <property type="term" value="F:DNA binding"/>
    <property type="evidence" value="ECO:0007669"/>
    <property type="project" value="UniProtKB-KW"/>
</dbReference>
<evidence type="ECO:0000256" key="2">
    <source>
        <dbReference type="ARBA" id="ARBA00022908"/>
    </source>
</evidence>
<dbReference type="InterPro" id="IPR006120">
    <property type="entry name" value="Resolvase_HTH_dom"/>
</dbReference>
<evidence type="ECO:0000256" key="1">
    <source>
        <dbReference type="ARBA" id="ARBA00009913"/>
    </source>
</evidence>
<dbReference type="OrthoDB" id="9797501at2"/>
<dbReference type="EMBL" id="QMIE01000067">
    <property type="protein sequence ID" value="TVM12618.1"/>
    <property type="molecule type" value="Genomic_DNA"/>
</dbReference>
<dbReference type="SMART" id="SM00857">
    <property type="entry name" value="Resolvase"/>
    <property type="match status" value="1"/>
</dbReference>
<feature type="domain" description="Resolvase/invertase-type recombinase catalytic" evidence="5">
    <location>
        <begin position="1"/>
        <end position="96"/>
    </location>
</feature>
<evidence type="ECO:0000256" key="3">
    <source>
        <dbReference type="ARBA" id="ARBA00023125"/>
    </source>
</evidence>
<dbReference type="InterPro" id="IPR006119">
    <property type="entry name" value="Resolv_N"/>
</dbReference>
<comment type="caution">
    <text evidence="6">The sequence shown here is derived from an EMBL/GenBank/DDBJ whole genome shotgun (WGS) entry which is preliminary data.</text>
</comment>
<name>A0A7M3M9P2_9BACT</name>
<evidence type="ECO:0000259" key="5">
    <source>
        <dbReference type="PROSITE" id="PS51736"/>
    </source>
</evidence>
<evidence type="ECO:0000256" key="4">
    <source>
        <dbReference type="ARBA" id="ARBA00023172"/>
    </source>
</evidence>
<dbReference type="Proteomes" id="UP000448292">
    <property type="component" value="Unassembled WGS sequence"/>
</dbReference>
<dbReference type="Gene3D" id="3.40.50.1390">
    <property type="entry name" value="Resolvase, N-terminal catalytic domain"/>
    <property type="match status" value="1"/>
</dbReference>
<dbReference type="InterPro" id="IPR036162">
    <property type="entry name" value="Resolvase-like_N_sf"/>
</dbReference>
<dbReference type="Pfam" id="PF02796">
    <property type="entry name" value="HTH_7"/>
    <property type="match status" value="1"/>
</dbReference>
<dbReference type="RefSeq" id="WP_144304681.1">
    <property type="nucleotide sequence ID" value="NZ_QMIE01000067.1"/>
</dbReference>
<keyword evidence="2" id="KW-0229">DNA integration</keyword>
<dbReference type="InterPro" id="IPR009057">
    <property type="entry name" value="Homeodomain-like_sf"/>
</dbReference>
<dbReference type="Pfam" id="PF00239">
    <property type="entry name" value="Resolvase"/>
    <property type="match status" value="1"/>
</dbReference>
<dbReference type="PANTHER" id="PTHR30461">
    <property type="entry name" value="DNA-INVERTASE FROM LAMBDOID PROPHAGE"/>
    <property type="match status" value="1"/>
</dbReference>
<dbReference type="InterPro" id="IPR050639">
    <property type="entry name" value="SSR_resolvase"/>
</dbReference>
<evidence type="ECO:0000313" key="6">
    <source>
        <dbReference type="EMBL" id="TVM12618.1"/>
    </source>
</evidence>
<keyword evidence="4" id="KW-0233">DNA recombination</keyword>
<dbReference type="InterPro" id="IPR006118">
    <property type="entry name" value="Recombinase_CS"/>
</dbReference>
<dbReference type="SUPFAM" id="SSF46689">
    <property type="entry name" value="Homeodomain-like"/>
    <property type="match status" value="1"/>
</dbReference>
<proteinExistence type="inferred from homology"/>
<feature type="non-terminal residue" evidence="6">
    <location>
        <position position="1"/>
    </location>
</feature>
<dbReference type="PROSITE" id="PS51736">
    <property type="entry name" value="RECOMBINASES_3"/>
    <property type="match status" value="1"/>
</dbReference>
<dbReference type="AlphaFoldDB" id="A0A7M3M9P2"/>
<dbReference type="Gene3D" id="1.10.10.60">
    <property type="entry name" value="Homeodomain-like"/>
    <property type="match status" value="1"/>
</dbReference>
<dbReference type="CDD" id="cd00569">
    <property type="entry name" value="HTH_Hin_like"/>
    <property type="match status" value="1"/>
</dbReference>
<organism evidence="6 7">
    <name type="scientific">Oceanidesulfovibrio indonesiensis</name>
    <dbReference type="NCBI Taxonomy" id="54767"/>
    <lineage>
        <taxon>Bacteria</taxon>
        <taxon>Pseudomonadati</taxon>
        <taxon>Thermodesulfobacteriota</taxon>
        <taxon>Desulfovibrionia</taxon>
        <taxon>Desulfovibrionales</taxon>
        <taxon>Desulfovibrionaceae</taxon>
        <taxon>Oceanidesulfovibrio</taxon>
    </lineage>
</organism>
<dbReference type="SUPFAM" id="SSF53041">
    <property type="entry name" value="Resolvase-like"/>
    <property type="match status" value="1"/>
</dbReference>
<dbReference type="CDD" id="cd03768">
    <property type="entry name" value="SR_ResInv"/>
    <property type="match status" value="1"/>
</dbReference>
<dbReference type="GO" id="GO:0015074">
    <property type="term" value="P:DNA integration"/>
    <property type="evidence" value="ECO:0007669"/>
    <property type="project" value="UniProtKB-KW"/>
</dbReference>
<dbReference type="PANTHER" id="PTHR30461:SF2">
    <property type="entry name" value="SERINE RECOMBINASE PINE-RELATED"/>
    <property type="match status" value="1"/>
</dbReference>
<keyword evidence="7" id="KW-1185">Reference proteome</keyword>